<feature type="region of interest" description="Disordered" evidence="1">
    <location>
        <begin position="126"/>
        <end position="160"/>
    </location>
</feature>
<organism evidence="2 3">
    <name type="scientific">Leuconostoc pseudomesenteroides</name>
    <dbReference type="NCBI Taxonomy" id="33968"/>
    <lineage>
        <taxon>Bacteria</taxon>
        <taxon>Bacillati</taxon>
        <taxon>Bacillota</taxon>
        <taxon>Bacilli</taxon>
        <taxon>Lactobacillales</taxon>
        <taxon>Lactobacillaceae</taxon>
        <taxon>Leuconostoc</taxon>
    </lineage>
</organism>
<protein>
    <submittedName>
        <fullName evidence="2">Uncharacterized protein</fullName>
    </submittedName>
</protein>
<evidence type="ECO:0000256" key="1">
    <source>
        <dbReference type="SAM" id="MobiDB-lite"/>
    </source>
</evidence>
<dbReference type="EMBL" id="CP042383">
    <property type="protein sequence ID" value="QEA42524.1"/>
    <property type="molecule type" value="Genomic_DNA"/>
</dbReference>
<dbReference type="RefSeq" id="WP_071952085.1">
    <property type="nucleotide sequence ID" value="NZ_CP042383.1"/>
</dbReference>
<reference evidence="2 3" key="1">
    <citation type="submission" date="2019-06" db="EMBL/GenBank/DDBJ databases">
        <title>Genome analyses of bacteria isolated from kimchi.</title>
        <authorList>
            <person name="Lee S."/>
            <person name="Ahn S."/>
            <person name="Roh S."/>
        </authorList>
    </citation>
    <scope>NUCLEOTIDE SEQUENCE [LARGE SCALE GENOMIC DNA]</scope>
    <source>
        <strain evidence="2 3">CBA3630</strain>
    </source>
</reference>
<dbReference type="Proteomes" id="UP000321296">
    <property type="component" value="Chromosome"/>
</dbReference>
<accession>A0A5B8T2B5</accession>
<name>A0A5B8T2B5_LEUPS</name>
<dbReference type="AlphaFoldDB" id="A0A5B8T2B5"/>
<evidence type="ECO:0000313" key="2">
    <source>
        <dbReference type="EMBL" id="QEA42524.1"/>
    </source>
</evidence>
<sequence length="160" mass="17507">MSQENIQELTGFITGITKSAEVNILSFQEKGQPGAIALTIETRRYHELFPAGDPILGIEMVAVLQQVGKKLQVVSIYDPEGDFIAADEVPELGQLNHQLDDVRSTDVYTSIIADRQKAVDHIDASTSELEELAREHDAATQIPESKTNYGDPVTDQGGNE</sequence>
<gene>
    <name evidence="2" type="ORF">FGL85_08440</name>
</gene>
<evidence type="ECO:0000313" key="3">
    <source>
        <dbReference type="Proteomes" id="UP000321296"/>
    </source>
</evidence>
<proteinExistence type="predicted"/>
<dbReference type="KEGG" id="lpse:FGL85_08440"/>